<organism evidence="7 8">
    <name type="scientific">Fukomys damarensis</name>
    <name type="common">Damaraland mole rat</name>
    <name type="synonym">Cryptomys damarensis</name>
    <dbReference type="NCBI Taxonomy" id="885580"/>
    <lineage>
        <taxon>Eukaryota</taxon>
        <taxon>Metazoa</taxon>
        <taxon>Chordata</taxon>
        <taxon>Craniata</taxon>
        <taxon>Vertebrata</taxon>
        <taxon>Euteleostomi</taxon>
        <taxon>Mammalia</taxon>
        <taxon>Eutheria</taxon>
        <taxon>Euarchontoglires</taxon>
        <taxon>Glires</taxon>
        <taxon>Rodentia</taxon>
        <taxon>Hystricomorpha</taxon>
        <taxon>Bathyergidae</taxon>
        <taxon>Fukomys</taxon>
    </lineage>
</organism>
<evidence type="ECO:0000256" key="2">
    <source>
        <dbReference type="ARBA" id="ARBA00008717"/>
    </source>
</evidence>
<evidence type="ECO:0000256" key="3">
    <source>
        <dbReference type="ARBA" id="ARBA00022514"/>
    </source>
</evidence>
<dbReference type="GO" id="GO:0005615">
    <property type="term" value="C:extracellular space"/>
    <property type="evidence" value="ECO:0007669"/>
    <property type="project" value="UniProtKB-KW"/>
</dbReference>
<comment type="subcellular location">
    <subcellularLocation>
        <location evidence="1">Secreted</location>
    </subcellularLocation>
</comment>
<evidence type="ECO:0000256" key="4">
    <source>
        <dbReference type="ARBA" id="ARBA00022525"/>
    </source>
</evidence>
<name>A0A091CPC4_FUKDA</name>
<accession>A0A091CPC4</accession>
<evidence type="ECO:0000313" key="8">
    <source>
        <dbReference type="Proteomes" id="UP000028990"/>
    </source>
</evidence>
<dbReference type="GO" id="GO:0051607">
    <property type="term" value="P:defense response to virus"/>
    <property type="evidence" value="ECO:0007669"/>
    <property type="project" value="UniProtKB-KW"/>
</dbReference>
<gene>
    <name evidence="7" type="ORF">H920_19607</name>
</gene>
<reference evidence="7 8" key="1">
    <citation type="submission" date="2013-11" db="EMBL/GenBank/DDBJ databases">
        <title>The Damaraland mole rat (Fukomys damarensis) genome and evolution of African mole rats.</title>
        <authorList>
            <person name="Gladyshev V.N."/>
            <person name="Fang X."/>
        </authorList>
    </citation>
    <scope>NUCLEOTIDE SEQUENCE [LARGE SCALE GENOMIC DNA]</scope>
    <source>
        <tissue evidence="7">Liver</tissue>
    </source>
</reference>
<dbReference type="EMBL" id="KN125205">
    <property type="protein sequence ID" value="KFO19045.1"/>
    <property type="molecule type" value="Genomic_DNA"/>
</dbReference>
<dbReference type="InterPro" id="IPR029177">
    <property type="entry name" value="INF_lambda"/>
</dbReference>
<dbReference type="Pfam" id="PF15177">
    <property type="entry name" value="IL28A"/>
    <property type="match status" value="1"/>
</dbReference>
<keyword evidence="8" id="KW-1185">Reference proteome</keyword>
<dbReference type="GO" id="GO:0050778">
    <property type="term" value="P:positive regulation of immune response"/>
    <property type="evidence" value="ECO:0007669"/>
    <property type="project" value="InterPro"/>
</dbReference>
<keyword evidence="4" id="KW-0964">Secreted</keyword>
<proteinExistence type="inferred from homology"/>
<dbReference type="GO" id="GO:0005125">
    <property type="term" value="F:cytokine activity"/>
    <property type="evidence" value="ECO:0007669"/>
    <property type="project" value="UniProtKB-KW"/>
</dbReference>
<dbReference type="GO" id="GO:0007259">
    <property type="term" value="P:cell surface receptor signaling pathway via JAK-STAT"/>
    <property type="evidence" value="ECO:0007669"/>
    <property type="project" value="InterPro"/>
</dbReference>
<keyword evidence="5" id="KW-0732">Signal</keyword>
<sequence>MATTISVWLPVAMALGWAPTGPVPTAEPTSAGTDCHLETFYLSPREMEAFKKARDALVLAQPTAAPRIYSHPLFRWLQRLNQATKKESPICLQTSVTFGLFRLLIRDLRCVARPELCA</sequence>
<dbReference type="PANTHER" id="PTHR31943:SF1">
    <property type="entry name" value="INTERFERON LAMBDA-2-RELATED"/>
    <property type="match status" value="1"/>
</dbReference>
<protein>
    <submittedName>
        <fullName evidence="7">Interleukin-28B</fullName>
    </submittedName>
</protein>
<keyword evidence="3" id="KW-0202">Cytokine</keyword>
<dbReference type="PANTHER" id="PTHR31943">
    <property type="entry name" value="INTERLEUKIN-28 AND 29"/>
    <property type="match status" value="1"/>
</dbReference>
<dbReference type="InterPro" id="IPR038326">
    <property type="entry name" value="IFN-lambda_sf"/>
</dbReference>
<evidence type="ECO:0000256" key="6">
    <source>
        <dbReference type="ARBA" id="ARBA00023118"/>
    </source>
</evidence>
<comment type="similarity">
    <text evidence="2">Belongs to the lambda interferon family.</text>
</comment>
<dbReference type="Proteomes" id="UP000028990">
    <property type="component" value="Unassembled WGS sequence"/>
</dbReference>
<evidence type="ECO:0000256" key="5">
    <source>
        <dbReference type="ARBA" id="ARBA00022729"/>
    </source>
</evidence>
<evidence type="ECO:0000256" key="1">
    <source>
        <dbReference type="ARBA" id="ARBA00004613"/>
    </source>
</evidence>
<dbReference type="AlphaFoldDB" id="A0A091CPC4"/>
<evidence type="ECO:0000313" key="7">
    <source>
        <dbReference type="EMBL" id="KFO19045.1"/>
    </source>
</evidence>
<dbReference type="GO" id="GO:0045087">
    <property type="term" value="P:innate immune response"/>
    <property type="evidence" value="ECO:0007669"/>
    <property type="project" value="TreeGrafter"/>
</dbReference>
<dbReference type="Gene3D" id="1.20.1250.60">
    <property type="entry name" value="Interferon lambda"/>
    <property type="match status" value="1"/>
</dbReference>
<keyword evidence="6" id="KW-0051">Antiviral defense</keyword>